<evidence type="ECO:0000313" key="1">
    <source>
        <dbReference type="EMBL" id="SHL50064.1"/>
    </source>
</evidence>
<sequence length="109" mass="13022">MGKYTYICLTFMRIIAKRTLQNFWERFPNSKQQLLSWYQVFDKNNFENSNTVRSMFGSADFVGNNKVIFNICGNHYRLIVKINYNTQIVYILFVGTHNEYDNLKDIKTL</sequence>
<evidence type="ECO:0000313" key="2">
    <source>
        <dbReference type="Proteomes" id="UP000184121"/>
    </source>
</evidence>
<dbReference type="EMBL" id="FRBY01000001">
    <property type="protein sequence ID" value="SHL50064.1"/>
    <property type="molecule type" value="Genomic_DNA"/>
</dbReference>
<name>A0A1M7B574_9FLAO</name>
<dbReference type="GO" id="GO:0110001">
    <property type="term" value="C:toxin-antitoxin complex"/>
    <property type="evidence" value="ECO:0007669"/>
    <property type="project" value="InterPro"/>
</dbReference>
<dbReference type="STRING" id="29534.SAMN05444366_0929"/>
<dbReference type="GO" id="GO:0004519">
    <property type="term" value="F:endonuclease activity"/>
    <property type="evidence" value="ECO:0007669"/>
    <property type="project" value="InterPro"/>
</dbReference>
<dbReference type="AlphaFoldDB" id="A0A1M7B574"/>
<keyword evidence="2" id="KW-1185">Reference proteome</keyword>
<reference evidence="2" key="1">
    <citation type="submission" date="2016-11" db="EMBL/GenBank/DDBJ databases">
        <authorList>
            <person name="Varghese N."/>
            <person name="Submissions S."/>
        </authorList>
    </citation>
    <scope>NUCLEOTIDE SEQUENCE [LARGE SCALE GENOMIC DNA]</scope>
    <source>
        <strain evidence="2">DSM 1811</strain>
    </source>
</reference>
<protein>
    <submittedName>
        <fullName evidence="1">mRNA interferase HigB</fullName>
    </submittedName>
</protein>
<dbReference type="GO" id="GO:0003723">
    <property type="term" value="F:RNA binding"/>
    <property type="evidence" value="ECO:0007669"/>
    <property type="project" value="InterPro"/>
</dbReference>
<gene>
    <name evidence="1" type="ORF">SAMN05444366_0929</name>
</gene>
<organism evidence="1 2">
    <name type="scientific">Flavobacterium saccharophilum</name>
    <dbReference type="NCBI Taxonomy" id="29534"/>
    <lineage>
        <taxon>Bacteria</taxon>
        <taxon>Pseudomonadati</taxon>
        <taxon>Bacteroidota</taxon>
        <taxon>Flavobacteriia</taxon>
        <taxon>Flavobacteriales</taxon>
        <taxon>Flavobacteriaceae</taxon>
        <taxon>Flavobacterium</taxon>
    </lineage>
</organism>
<accession>A0A1M7B574</accession>
<proteinExistence type="predicted"/>
<dbReference type="Proteomes" id="UP000184121">
    <property type="component" value="Unassembled WGS sequence"/>
</dbReference>
<dbReference type="Pfam" id="PF09907">
    <property type="entry name" value="HigB_toxin"/>
    <property type="match status" value="1"/>
</dbReference>
<dbReference type="InterPro" id="IPR018669">
    <property type="entry name" value="Toxin_HigB"/>
</dbReference>